<keyword evidence="3" id="KW-1185">Reference proteome</keyword>
<name>A0A1H1T9M1_9ACTN</name>
<protein>
    <recommendedName>
        <fullName evidence="4">Colicin import membrane protein</fullName>
    </recommendedName>
</protein>
<gene>
    <name evidence="2" type="ORF">SAMN04489717_3115</name>
</gene>
<feature type="region of interest" description="Disordered" evidence="1">
    <location>
        <begin position="92"/>
        <end position="183"/>
    </location>
</feature>
<sequence>MLAVEPKPPEMYRTQKIAEDLRDRATGIRTLAEQLRARVAEQRFQAARNCAGGRNISFLRERAAADRDRAEVDRALKTQFRHLAAQAHSQLVGLGSLDPIERERAADERDCNADERDQAADERDRIADQREADADDRDRDADEREQLANDRERLTDRRDQAADERDQAADDRDSAADHNGADT</sequence>
<evidence type="ECO:0000313" key="2">
    <source>
        <dbReference type="EMBL" id="SDS56965.1"/>
    </source>
</evidence>
<evidence type="ECO:0000256" key="1">
    <source>
        <dbReference type="SAM" id="MobiDB-lite"/>
    </source>
</evidence>
<dbReference type="EMBL" id="LT629732">
    <property type="protein sequence ID" value="SDS56965.1"/>
    <property type="molecule type" value="Genomic_DNA"/>
</dbReference>
<organism evidence="2 3">
    <name type="scientific">Actinopolymorpha singaporensis</name>
    <dbReference type="NCBI Taxonomy" id="117157"/>
    <lineage>
        <taxon>Bacteria</taxon>
        <taxon>Bacillati</taxon>
        <taxon>Actinomycetota</taxon>
        <taxon>Actinomycetes</taxon>
        <taxon>Propionibacteriales</taxon>
        <taxon>Actinopolymorphaceae</taxon>
        <taxon>Actinopolymorpha</taxon>
    </lineage>
</organism>
<reference evidence="2 3" key="1">
    <citation type="submission" date="2016-10" db="EMBL/GenBank/DDBJ databases">
        <authorList>
            <person name="de Groot N.N."/>
        </authorList>
    </citation>
    <scope>NUCLEOTIDE SEQUENCE [LARGE SCALE GENOMIC DNA]</scope>
    <source>
        <strain evidence="2 3">DSM 22024</strain>
    </source>
</reference>
<proteinExistence type="predicted"/>
<accession>A0A1H1T9M1</accession>
<evidence type="ECO:0008006" key="4">
    <source>
        <dbReference type="Google" id="ProtNLM"/>
    </source>
</evidence>
<dbReference type="Proteomes" id="UP000198983">
    <property type="component" value="Chromosome I"/>
</dbReference>
<feature type="compositionally biased region" description="Basic and acidic residues" evidence="1">
    <location>
        <begin position="99"/>
        <end position="183"/>
    </location>
</feature>
<dbReference type="AlphaFoldDB" id="A0A1H1T9M1"/>
<evidence type="ECO:0000313" key="3">
    <source>
        <dbReference type="Proteomes" id="UP000198983"/>
    </source>
</evidence>